<protein>
    <submittedName>
        <fullName evidence="1">Uncharacterized protein</fullName>
    </submittedName>
</protein>
<organism evidence="1 2">
    <name type="scientific">Prosthecodimorpha hirschii</name>
    <dbReference type="NCBI Taxonomy" id="665126"/>
    <lineage>
        <taxon>Bacteria</taxon>
        <taxon>Pseudomonadati</taxon>
        <taxon>Pseudomonadota</taxon>
        <taxon>Alphaproteobacteria</taxon>
        <taxon>Hyphomicrobiales</taxon>
        <taxon>Ancalomicrobiaceae</taxon>
        <taxon>Prosthecodimorpha</taxon>
    </lineage>
</organism>
<gene>
    <name evidence="1" type="ORF">ABB55_13570</name>
</gene>
<evidence type="ECO:0000313" key="1">
    <source>
        <dbReference type="EMBL" id="KPL53117.1"/>
    </source>
</evidence>
<accession>A0A0P6WEU3</accession>
<reference evidence="1 2" key="2">
    <citation type="submission" date="2015-10" db="EMBL/GenBank/DDBJ databases">
        <title>Draft Genome Sequence of Prosthecomicrobium hirschii ATCC 27832.</title>
        <authorList>
            <person name="Daniel J."/>
            <person name="Givan S.A."/>
            <person name="Brun Y.V."/>
            <person name="Brown P.J."/>
        </authorList>
    </citation>
    <scope>NUCLEOTIDE SEQUENCE [LARGE SCALE GENOMIC DNA]</scope>
    <source>
        <strain evidence="1 2">16</strain>
    </source>
</reference>
<dbReference type="STRING" id="665126.ABB55_13570"/>
<proteinExistence type="predicted"/>
<sequence>MFHVKHSIRIRIGSVMIVTLQPAPRIRYGMAGRAHRTSGLRHRCGGVASRRPDLAGFYRPGA</sequence>
<dbReference type="EMBL" id="LJYW01000001">
    <property type="protein sequence ID" value="KPL53117.1"/>
    <property type="molecule type" value="Genomic_DNA"/>
</dbReference>
<dbReference type="AlphaFoldDB" id="A0A0P6WEU3"/>
<reference evidence="1 2" key="1">
    <citation type="submission" date="2015-09" db="EMBL/GenBank/DDBJ databases">
        <authorList>
            <person name="Jackson K.R."/>
            <person name="Lunt B.L."/>
            <person name="Fisher J.N.B."/>
            <person name="Gardner A.V."/>
            <person name="Bailey M.E."/>
            <person name="Deus L.M."/>
            <person name="Earl A.S."/>
            <person name="Gibby P.D."/>
            <person name="Hartmann K.A."/>
            <person name="Liu J.E."/>
            <person name="Manci A.M."/>
            <person name="Nielsen D.A."/>
            <person name="Solomon M.B."/>
            <person name="Breakwell D.P."/>
            <person name="Burnett S.H."/>
            <person name="Grose J.H."/>
        </authorList>
    </citation>
    <scope>NUCLEOTIDE SEQUENCE [LARGE SCALE GENOMIC DNA]</scope>
    <source>
        <strain evidence="1 2">16</strain>
    </source>
</reference>
<evidence type="ECO:0000313" key="2">
    <source>
        <dbReference type="Proteomes" id="UP000048984"/>
    </source>
</evidence>
<comment type="caution">
    <text evidence="1">The sequence shown here is derived from an EMBL/GenBank/DDBJ whole genome shotgun (WGS) entry which is preliminary data.</text>
</comment>
<name>A0A0P6WEU3_9HYPH</name>
<keyword evidence="2" id="KW-1185">Reference proteome</keyword>
<dbReference type="Proteomes" id="UP000048984">
    <property type="component" value="Unassembled WGS sequence"/>
</dbReference>